<sequence>MGTRVLEIVGASVFIGGIVGGSLFGHIADSFGRRLSLVIAFVLSSGGLAVAAQANAEYMLIIGHIITGLGIGGQITATIVLVQELSPRAMYGRMIAILEAFTGIGGLLGVLLAFAVAPQLEWRTTYLVTCGFVVYATVLHFTVPESPRWLDHVGRNYEALSIVEQIERSHRTQLPCDDIQSSDEMKTALVDDSDLESPDATSKITYPTKIASTLELWALWITATMSSYALGIYLPTLISLNGYSMFTSWTTIGLLNVAQTLGSLAAASVLDNYGRQQSLLVFTVLHSEIWENFAFVVGFIVLYRLLGLLALRFVNHQKK</sequence>
<feature type="transmembrane region" description="Helical" evidence="6">
    <location>
        <begin position="216"/>
        <end position="238"/>
    </location>
</feature>
<dbReference type="PROSITE" id="PS50850">
    <property type="entry name" value="MFS"/>
    <property type="match status" value="1"/>
</dbReference>
<keyword evidence="2" id="KW-0813">Transport</keyword>
<dbReference type="GO" id="GO:0022857">
    <property type="term" value="F:transmembrane transporter activity"/>
    <property type="evidence" value="ECO:0007669"/>
    <property type="project" value="InterPro"/>
</dbReference>
<feature type="transmembrane region" description="Helical" evidence="6">
    <location>
        <begin position="94"/>
        <end position="117"/>
    </location>
</feature>
<dbReference type="Proteomes" id="UP000693981">
    <property type="component" value="Unassembled WGS sequence"/>
</dbReference>
<name>A0A8T1V9L0_9STRA</name>
<evidence type="ECO:0000256" key="2">
    <source>
        <dbReference type="ARBA" id="ARBA00022448"/>
    </source>
</evidence>
<organism evidence="8 9">
    <name type="scientific">Phytophthora boehmeriae</name>
    <dbReference type="NCBI Taxonomy" id="109152"/>
    <lineage>
        <taxon>Eukaryota</taxon>
        <taxon>Sar</taxon>
        <taxon>Stramenopiles</taxon>
        <taxon>Oomycota</taxon>
        <taxon>Peronosporomycetes</taxon>
        <taxon>Peronosporales</taxon>
        <taxon>Peronosporaceae</taxon>
        <taxon>Phytophthora</taxon>
    </lineage>
</organism>
<comment type="subcellular location">
    <subcellularLocation>
        <location evidence="1">Membrane</location>
        <topology evidence="1">Multi-pass membrane protein</topology>
    </subcellularLocation>
</comment>
<dbReference type="InterPro" id="IPR005828">
    <property type="entry name" value="MFS_sugar_transport-like"/>
</dbReference>
<dbReference type="AlphaFoldDB" id="A0A8T1V9L0"/>
<keyword evidence="5 6" id="KW-0472">Membrane</keyword>
<feature type="transmembrane region" description="Helical" evidence="6">
    <location>
        <begin position="6"/>
        <end position="28"/>
    </location>
</feature>
<feature type="transmembrane region" description="Helical" evidence="6">
    <location>
        <begin position="123"/>
        <end position="143"/>
    </location>
</feature>
<protein>
    <recommendedName>
        <fullName evidence="7">Major facilitator superfamily (MFS) profile domain-containing protein</fullName>
    </recommendedName>
</protein>
<keyword evidence="9" id="KW-1185">Reference proteome</keyword>
<evidence type="ECO:0000256" key="4">
    <source>
        <dbReference type="ARBA" id="ARBA00022989"/>
    </source>
</evidence>
<dbReference type="InterPro" id="IPR020846">
    <property type="entry name" value="MFS_dom"/>
</dbReference>
<proteinExistence type="predicted"/>
<evidence type="ECO:0000256" key="5">
    <source>
        <dbReference type="ARBA" id="ARBA00023136"/>
    </source>
</evidence>
<evidence type="ECO:0000256" key="6">
    <source>
        <dbReference type="SAM" id="Phobius"/>
    </source>
</evidence>
<gene>
    <name evidence="8" type="ORF">PHYBOEH_001216</name>
</gene>
<dbReference type="PANTHER" id="PTHR23511:SF5">
    <property type="entry name" value="MAJOR FACILITATOR-TYPE TRANSPORTER HXNZ-RELATED"/>
    <property type="match status" value="1"/>
</dbReference>
<evidence type="ECO:0000313" key="9">
    <source>
        <dbReference type="Proteomes" id="UP000693981"/>
    </source>
</evidence>
<feature type="transmembrane region" description="Helical" evidence="6">
    <location>
        <begin position="35"/>
        <end position="52"/>
    </location>
</feature>
<comment type="caution">
    <text evidence="8">The sequence shown here is derived from an EMBL/GenBank/DDBJ whole genome shotgun (WGS) entry which is preliminary data.</text>
</comment>
<evidence type="ECO:0000256" key="1">
    <source>
        <dbReference type="ARBA" id="ARBA00004141"/>
    </source>
</evidence>
<accession>A0A8T1V9L0</accession>
<reference evidence="8" key="1">
    <citation type="submission" date="2021-02" db="EMBL/GenBank/DDBJ databases">
        <authorList>
            <person name="Palmer J.M."/>
        </authorList>
    </citation>
    <scope>NUCLEOTIDE SEQUENCE</scope>
    <source>
        <strain evidence="8">SCRP23</strain>
    </source>
</reference>
<dbReference type="GO" id="GO:0016020">
    <property type="term" value="C:membrane"/>
    <property type="evidence" value="ECO:0007669"/>
    <property type="project" value="UniProtKB-SubCell"/>
</dbReference>
<dbReference type="PANTHER" id="PTHR23511">
    <property type="entry name" value="SYNAPTIC VESICLE GLYCOPROTEIN 2"/>
    <property type="match status" value="1"/>
</dbReference>
<dbReference type="OrthoDB" id="4139357at2759"/>
<evidence type="ECO:0000313" key="8">
    <source>
        <dbReference type="EMBL" id="KAG7376950.1"/>
    </source>
</evidence>
<keyword evidence="3 6" id="KW-0812">Transmembrane</keyword>
<dbReference type="EMBL" id="JAGDFL010001243">
    <property type="protein sequence ID" value="KAG7376950.1"/>
    <property type="molecule type" value="Genomic_DNA"/>
</dbReference>
<feature type="domain" description="Major facilitator superfamily (MFS) profile" evidence="7">
    <location>
        <begin position="1"/>
        <end position="319"/>
    </location>
</feature>
<evidence type="ECO:0000256" key="3">
    <source>
        <dbReference type="ARBA" id="ARBA00022692"/>
    </source>
</evidence>
<evidence type="ECO:0000259" key="7">
    <source>
        <dbReference type="PROSITE" id="PS50850"/>
    </source>
</evidence>
<keyword evidence="4 6" id="KW-1133">Transmembrane helix</keyword>
<dbReference type="Pfam" id="PF00083">
    <property type="entry name" value="Sugar_tr"/>
    <property type="match status" value="1"/>
</dbReference>
<feature type="transmembrane region" description="Helical" evidence="6">
    <location>
        <begin position="58"/>
        <end position="82"/>
    </location>
</feature>
<feature type="transmembrane region" description="Helical" evidence="6">
    <location>
        <begin position="293"/>
        <end position="314"/>
    </location>
</feature>